<dbReference type="EnsemblMetazoa" id="XM_021049085.2">
    <property type="protein sequence ID" value="XP_020904744.1"/>
    <property type="gene ID" value="LOC110243030"/>
</dbReference>
<proteinExistence type="inferred from homology"/>
<feature type="chain" id="PRO_5038275457" description="Protein Wnt" evidence="12">
    <location>
        <begin position="23"/>
        <end position="384"/>
    </location>
</feature>
<evidence type="ECO:0000256" key="2">
    <source>
        <dbReference type="ARBA" id="ARBA00005683"/>
    </source>
</evidence>
<evidence type="ECO:0000256" key="6">
    <source>
        <dbReference type="ARBA" id="ARBA00022687"/>
    </source>
</evidence>
<dbReference type="GO" id="GO:0030182">
    <property type="term" value="P:neuron differentiation"/>
    <property type="evidence" value="ECO:0007669"/>
    <property type="project" value="TreeGrafter"/>
</dbReference>
<accession>A0A913XI17</accession>
<dbReference type="EnsemblMetazoa" id="XM_021049107.2">
    <property type="protein sequence ID" value="XP_020904766.1"/>
    <property type="gene ID" value="LOC110243030"/>
</dbReference>
<dbReference type="RefSeq" id="XP_020904766.1">
    <property type="nucleotide sequence ID" value="XM_021049107.2"/>
</dbReference>
<feature type="compositionally biased region" description="Basic and acidic residues" evidence="11">
    <location>
        <begin position="266"/>
        <end position="289"/>
    </location>
</feature>
<evidence type="ECO:0000256" key="3">
    <source>
        <dbReference type="ARBA" id="ARBA00022473"/>
    </source>
</evidence>
<keyword evidence="4" id="KW-0964">Secreted</keyword>
<evidence type="ECO:0000313" key="13">
    <source>
        <dbReference type="EnsemblMetazoa" id="XP_020904759.1"/>
    </source>
</evidence>
<keyword evidence="3 10" id="KW-0217">Developmental protein</keyword>
<dbReference type="RefSeq" id="XP_020904759.1">
    <property type="nucleotide sequence ID" value="XM_021049100.2"/>
</dbReference>
<dbReference type="InterPro" id="IPR005817">
    <property type="entry name" value="Wnt"/>
</dbReference>
<dbReference type="KEGG" id="epa:110243030"/>
<evidence type="ECO:0000256" key="12">
    <source>
        <dbReference type="SAM" id="SignalP"/>
    </source>
</evidence>
<dbReference type="GO" id="GO:0005615">
    <property type="term" value="C:extracellular space"/>
    <property type="evidence" value="ECO:0007669"/>
    <property type="project" value="TreeGrafter"/>
</dbReference>
<dbReference type="KEGG" id="epa:110240872"/>
<dbReference type="Gene3D" id="3.30.2460.20">
    <property type="match status" value="1"/>
</dbReference>
<organism evidence="13 14">
    <name type="scientific">Exaiptasia diaphana</name>
    <name type="common">Tropical sea anemone</name>
    <name type="synonym">Aiptasia pulchella</name>
    <dbReference type="NCBI Taxonomy" id="2652724"/>
    <lineage>
        <taxon>Eukaryota</taxon>
        <taxon>Metazoa</taxon>
        <taxon>Cnidaria</taxon>
        <taxon>Anthozoa</taxon>
        <taxon>Hexacorallia</taxon>
        <taxon>Actiniaria</taxon>
        <taxon>Aiptasiidae</taxon>
        <taxon>Exaiptasia</taxon>
    </lineage>
</organism>
<dbReference type="EnsemblMetazoa" id="XM_021049092.2">
    <property type="protein sequence ID" value="XP_020904751.1"/>
    <property type="gene ID" value="LOC110243030"/>
</dbReference>
<keyword evidence="6 10" id="KW-0879">Wnt signaling pathway</keyword>
<evidence type="ECO:0000313" key="14">
    <source>
        <dbReference type="Proteomes" id="UP000887567"/>
    </source>
</evidence>
<dbReference type="PRINTS" id="PR01349">
    <property type="entry name" value="WNTPROTEIN"/>
</dbReference>
<dbReference type="Pfam" id="PF00110">
    <property type="entry name" value="wnt"/>
    <property type="match status" value="1"/>
</dbReference>
<keyword evidence="8" id="KW-0325">Glycoprotein</keyword>
<dbReference type="EnsemblMetazoa" id="XM_021046687.2">
    <property type="protein sequence ID" value="XP_020902346.1"/>
    <property type="gene ID" value="LOC110240872"/>
</dbReference>
<dbReference type="EnsemblMetazoa" id="XM_021046688.2">
    <property type="protein sequence ID" value="XP_020902347.1"/>
    <property type="gene ID" value="LOC110240872"/>
</dbReference>
<dbReference type="PANTHER" id="PTHR12027">
    <property type="entry name" value="WNT RELATED"/>
    <property type="match status" value="1"/>
</dbReference>
<evidence type="ECO:0000256" key="1">
    <source>
        <dbReference type="ARBA" id="ARBA00004498"/>
    </source>
</evidence>
<protein>
    <recommendedName>
        <fullName evidence="10">Protein Wnt</fullName>
    </recommendedName>
</protein>
<sequence>MNLGRAGELLLWLILLVPSSLAIRWLGIQHGLDHNWRKKDCNKRQGFTGKQYSMCRRNLPIMKYVREAVEMTREECVYQMQQRRWNCSSIHKAPRYMNDLKRGTKEAAYVYSLSAAAVSYSVTQACSTRQLGSICSCGRNPRIRLKRKDQWQWGGCSDNIAYGTRFSKRFTEAVENHRMKKKKSADQTLMNIHNSETGRRAVRDHMKVHCKCHGVSGSCNVKTCFRRLGDFREIAKFLRRKYDRIIYVKKEKSKSKTKKDKRKKKNDITVDEKEKKEKERKQEKISLKSKDRKGRKYTTKDLIALSRSPSYCRKDKRKGSYGTKGRICNPKMRGGKGSCNYMCCGRGYRSKTVTKEERCECQYVWCCYVKCKTCTKRERVYRCK</sequence>
<dbReference type="RefSeq" id="XP_020902346.1">
    <property type="nucleotide sequence ID" value="XM_021046687.2"/>
</dbReference>
<keyword evidence="7" id="KW-1015">Disulfide bond</keyword>
<reference evidence="13" key="1">
    <citation type="submission" date="2022-11" db="UniProtKB">
        <authorList>
            <consortium name="EnsemblMetazoa"/>
        </authorList>
    </citation>
    <scope>IDENTIFICATION</scope>
</reference>
<name>A0A913XI17_EXADI</name>
<dbReference type="EnsemblMetazoa" id="XM_021046685.2">
    <property type="protein sequence ID" value="XP_020902344.1"/>
    <property type="gene ID" value="LOC110240872"/>
</dbReference>
<dbReference type="CDD" id="cd19343">
    <property type="entry name" value="Wnt_Wnt11"/>
    <property type="match status" value="1"/>
</dbReference>
<dbReference type="AlphaFoldDB" id="A0A913XI17"/>
<keyword evidence="14" id="KW-1185">Reference proteome</keyword>
<dbReference type="GO" id="GO:0045165">
    <property type="term" value="P:cell fate commitment"/>
    <property type="evidence" value="ECO:0007669"/>
    <property type="project" value="TreeGrafter"/>
</dbReference>
<dbReference type="InterPro" id="IPR043158">
    <property type="entry name" value="Wnt_C"/>
</dbReference>
<evidence type="ECO:0000256" key="9">
    <source>
        <dbReference type="ARBA" id="ARBA00023288"/>
    </source>
</evidence>
<keyword evidence="12" id="KW-0732">Signal</keyword>
<comment type="function">
    <text evidence="10">Ligand for members of the frizzled family of seven transmembrane receptors.</text>
</comment>
<evidence type="ECO:0000256" key="4">
    <source>
        <dbReference type="ARBA" id="ARBA00022525"/>
    </source>
</evidence>
<keyword evidence="9" id="KW-0449">Lipoprotein</keyword>
<dbReference type="EnsemblMetazoa" id="XM_021046686.2">
    <property type="protein sequence ID" value="XP_020902345.1"/>
    <property type="gene ID" value="LOC110240872"/>
</dbReference>
<feature type="compositionally biased region" description="Basic residues" evidence="11">
    <location>
        <begin position="252"/>
        <end position="265"/>
    </location>
</feature>
<dbReference type="Proteomes" id="UP000887567">
    <property type="component" value="Unplaced"/>
</dbReference>
<dbReference type="PANTHER" id="PTHR12027:SF101">
    <property type="entry name" value="PROTEIN WNT-4"/>
    <property type="match status" value="1"/>
</dbReference>
<feature type="signal peptide" evidence="12">
    <location>
        <begin position="1"/>
        <end position="22"/>
    </location>
</feature>
<dbReference type="OrthoDB" id="5945655at2759"/>
<feature type="region of interest" description="Disordered" evidence="11">
    <location>
        <begin position="252"/>
        <end position="293"/>
    </location>
</feature>
<dbReference type="RefSeq" id="XP_020904751.1">
    <property type="nucleotide sequence ID" value="XM_021049092.2"/>
</dbReference>
<dbReference type="GeneID" id="110243030"/>
<dbReference type="GO" id="GO:0060070">
    <property type="term" value="P:canonical Wnt signaling pathway"/>
    <property type="evidence" value="ECO:0007669"/>
    <property type="project" value="TreeGrafter"/>
</dbReference>
<keyword evidence="5" id="KW-0272">Extracellular matrix</keyword>
<dbReference type="FunFam" id="3.30.2460.20:FF:000001">
    <property type="entry name" value="Wnt homolog"/>
    <property type="match status" value="1"/>
</dbReference>
<evidence type="ECO:0000256" key="5">
    <source>
        <dbReference type="ARBA" id="ARBA00022530"/>
    </source>
</evidence>
<dbReference type="InterPro" id="IPR018161">
    <property type="entry name" value="Wnt_CS"/>
</dbReference>
<dbReference type="RefSeq" id="XP_020902347.1">
    <property type="nucleotide sequence ID" value="XM_021046688.2"/>
</dbReference>
<dbReference type="RefSeq" id="XP_020902345.1">
    <property type="nucleotide sequence ID" value="XM_021046686.2"/>
</dbReference>
<dbReference type="GeneID" id="110240872"/>
<dbReference type="GO" id="GO:0005109">
    <property type="term" value="F:frizzled binding"/>
    <property type="evidence" value="ECO:0007669"/>
    <property type="project" value="TreeGrafter"/>
</dbReference>
<evidence type="ECO:0000256" key="7">
    <source>
        <dbReference type="ARBA" id="ARBA00023157"/>
    </source>
</evidence>
<evidence type="ECO:0000256" key="10">
    <source>
        <dbReference type="RuleBase" id="RU003500"/>
    </source>
</evidence>
<dbReference type="RefSeq" id="XP_020904744.1">
    <property type="nucleotide sequence ID" value="XM_021049085.2"/>
</dbReference>
<dbReference type="RefSeq" id="XP_020902344.1">
    <property type="nucleotide sequence ID" value="XM_021046685.2"/>
</dbReference>
<comment type="similarity">
    <text evidence="2 10">Belongs to the Wnt family.</text>
</comment>
<dbReference type="GO" id="GO:0005125">
    <property type="term" value="F:cytokine activity"/>
    <property type="evidence" value="ECO:0007669"/>
    <property type="project" value="TreeGrafter"/>
</dbReference>
<dbReference type="EnsemblMetazoa" id="XM_021049100.2">
    <property type="protein sequence ID" value="XP_020904759.1"/>
    <property type="gene ID" value="LOC110243030"/>
</dbReference>
<evidence type="ECO:0000256" key="11">
    <source>
        <dbReference type="SAM" id="MobiDB-lite"/>
    </source>
</evidence>
<comment type="subcellular location">
    <subcellularLocation>
        <location evidence="1 10">Secreted</location>
        <location evidence="1 10">Extracellular space</location>
        <location evidence="1 10">Extracellular matrix</location>
    </subcellularLocation>
</comment>
<evidence type="ECO:0000256" key="8">
    <source>
        <dbReference type="ARBA" id="ARBA00023180"/>
    </source>
</evidence>
<dbReference type="SMART" id="SM00097">
    <property type="entry name" value="WNT1"/>
    <property type="match status" value="1"/>
</dbReference>
<dbReference type="PROSITE" id="PS00246">
    <property type="entry name" value="WNT1"/>
    <property type="match status" value="1"/>
</dbReference>